<dbReference type="InterPro" id="IPR009057">
    <property type="entry name" value="Homeodomain-like_sf"/>
</dbReference>
<evidence type="ECO:0000313" key="2">
    <source>
        <dbReference type="Proteomes" id="UP000091956"/>
    </source>
</evidence>
<sequence length="161" mass="18992">MAPQLDAVKHSLIKILLKEGFKTKLTASVALCSVRAVQRIRLKQFEMPIQRAKRAGRRSCITPAMDKALCDLILEQPYLYRSEMADFLYRKFRKRISERPLGRFLRSIGCTRTMIHRIAQQRNADLRDYYLHKMSQYKSYQLAFVDEPGCDGRDGYRRWGW</sequence>
<dbReference type="SUPFAM" id="SSF46689">
    <property type="entry name" value="Homeodomain-like"/>
    <property type="match status" value="1"/>
</dbReference>
<name>A0A1B8GIS9_9PEZI</name>
<protein>
    <recommendedName>
        <fullName evidence="3">Transposase Tc1-like domain-containing protein</fullName>
    </recommendedName>
</protein>
<dbReference type="GeneID" id="84234257"/>
<reference evidence="1 2" key="1">
    <citation type="submission" date="2016-03" db="EMBL/GenBank/DDBJ databases">
        <title>Comparative genomics of Pseudogymnoascus destructans, the fungus causing white-nose syndrome of bats.</title>
        <authorList>
            <person name="Palmer J.M."/>
            <person name="Drees K.P."/>
            <person name="Foster J.T."/>
            <person name="Lindner D.L."/>
        </authorList>
    </citation>
    <scope>NUCLEOTIDE SEQUENCE [LARGE SCALE GENOMIC DNA]</scope>
    <source>
        <strain evidence="1 2">UAMH 10579</strain>
    </source>
</reference>
<dbReference type="Proteomes" id="UP000091956">
    <property type="component" value="Unassembled WGS sequence"/>
</dbReference>
<dbReference type="EMBL" id="KV460233">
    <property type="protein sequence ID" value="OBT95741.2"/>
    <property type="molecule type" value="Genomic_DNA"/>
</dbReference>
<reference evidence="2" key="2">
    <citation type="journal article" date="2018" name="Nat. Commun.">
        <title>Extreme sensitivity to ultraviolet light in the fungal pathogen causing white-nose syndrome of bats.</title>
        <authorList>
            <person name="Palmer J.M."/>
            <person name="Drees K.P."/>
            <person name="Foster J.T."/>
            <person name="Lindner D.L."/>
        </authorList>
    </citation>
    <scope>NUCLEOTIDE SEQUENCE [LARGE SCALE GENOMIC DNA]</scope>
    <source>
        <strain evidence="2">UAMH 10579</strain>
    </source>
</reference>
<dbReference type="AlphaFoldDB" id="A0A1B8GIS9"/>
<keyword evidence="2" id="KW-1185">Reference proteome</keyword>
<evidence type="ECO:0008006" key="3">
    <source>
        <dbReference type="Google" id="ProtNLM"/>
    </source>
</evidence>
<accession>A0A1B8GIS9</accession>
<dbReference type="STRING" id="342668.A0A1B8GIS9"/>
<proteinExistence type="predicted"/>
<dbReference type="RefSeq" id="XP_059319626.1">
    <property type="nucleotide sequence ID" value="XM_059463798.1"/>
</dbReference>
<evidence type="ECO:0000313" key="1">
    <source>
        <dbReference type="EMBL" id="OBT95741.2"/>
    </source>
</evidence>
<gene>
    <name evidence="1" type="ORF">VE01_06435</name>
</gene>
<organism evidence="1 2">
    <name type="scientific">Pseudogymnoascus verrucosus</name>
    <dbReference type="NCBI Taxonomy" id="342668"/>
    <lineage>
        <taxon>Eukaryota</taxon>
        <taxon>Fungi</taxon>
        <taxon>Dikarya</taxon>
        <taxon>Ascomycota</taxon>
        <taxon>Pezizomycotina</taxon>
        <taxon>Leotiomycetes</taxon>
        <taxon>Thelebolales</taxon>
        <taxon>Thelebolaceae</taxon>
        <taxon>Pseudogymnoascus</taxon>
    </lineage>
</organism>